<dbReference type="OrthoDB" id="5588846at2759"/>
<dbReference type="Pfam" id="PF03105">
    <property type="entry name" value="SPX"/>
    <property type="match status" value="1"/>
</dbReference>
<dbReference type="SUPFAM" id="SSF57850">
    <property type="entry name" value="RING/U-box"/>
    <property type="match status" value="1"/>
</dbReference>
<sequence length="469" mass="52736">MKFGHTFQEHLEHGGFPSHWVASAISYRQLKKCIKRVEKELAELGLNAETLSHLLRSAEESQSGVDGREKLVEYTLAENYESDGKEIGVPFQPKLMIAVDEESGEPLDATLSPKTRDFLHQLALGQHLTRLAITGSDEGELIDRHDSASNTERHASHDTASANAGEPGAFRTYRMVEVPLRSDSEFFGMLQGQISALGALQAQEQAKLSAEIKDLGKAVARVTEPNRTSSKSDMAAWRSIFEMYLESKIFFSTNELDRGRHDSAEAQALLQKFAEDVSRMTASTKFRKKESRLALEQFLQLNMDLLSSMRFQDINSLAMQKILKKFDKRSGFGVQTTFPAVAQVLGPTHDIAKAICYEVSTELLPVVPQLHDYLCPVCFSISFRPIRLRCQHIFCIRCLVVLQRAKKDHCPLCRGAVVMEADSQNLDPVLADFLVKYFPEEVRAKQRDNEKAAGVDRYGEAYNDRCRVM</sequence>
<name>A0A9P4HQZ7_9PEZI</name>
<dbReference type="InterPro" id="IPR001841">
    <property type="entry name" value="Znf_RING"/>
</dbReference>
<dbReference type="SMART" id="SM00184">
    <property type="entry name" value="RING"/>
    <property type="match status" value="1"/>
</dbReference>
<dbReference type="EMBL" id="ML978725">
    <property type="protein sequence ID" value="KAF2086319.1"/>
    <property type="molecule type" value="Genomic_DNA"/>
</dbReference>
<accession>A0A9P4HQZ7</accession>
<dbReference type="PROSITE" id="PS50089">
    <property type="entry name" value="ZF_RING_2"/>
    <property type="match status" value="1"/>
</dbReference>
<protein>
    <recommendedName>
        <fullName evidence="11">RING-14 protein-like protein</fullName>
    </recommendedName>
</protein>
<feature type="domain" description="SPX" evidence="8">
    <location>
        <begin position="1"/>
        <end position="340"/>
    </location>
</feature>
<feature type="compositionally biased region" description="Basic and acidic residues" evidence="6">
    <location>
        <begin position="146"/>
        <end position="157"/>
    </location>
</feature>
<feature type="domain" description="RING-type" evidence="7">
    <location>
        <begin position="375"/>
        <end position="414"/>
    </location>
</feature>
<evidence type="ECO:0000256" key="1">
    <source>
        <dbReference type="ARBA" id="ARBA00022723"/>
    </source>
</evidence>
<dbReference type="PROSITE" id="PS51382">
    <property type="entry name" value="SPX"/>
    <property type="match status" value="1"/>
</dbReference>
<dbReference type="PANTHER" id="PTHR23327:SF51">
    <property type="entry name" value="TRANSCRIPTIONAL REGULATOR OF YEAST FORM ADHERENCE 3"/>
    <property type="match status" value="1"/>
</dbReference>
<dbReference type="PROSITE" id="PS00518">
    <property type="entry name" value="ZF_RING_1"/>
    <property type="match status" value="1"/>
</dbReference>
<dbReference type="InterPro" id="IPR004331">
    <property type="entry name" value="SPX_dom"/>
</dbReference>
<feature type="region of interest" description="Disordered" evidence="6">
    <location>
        <begin position="146"/>
        <end position="166"/>
    </location>
</feature>
<dbReference type="GO" id="GO:0008270">
    <property type="term" value="F:zinc ion binding"/>
    <property type="evidence" value="ECO:0007669"/>
    <property type="project" value="UniProtKB-KW"/>
</dbReference>
<reference evidence="9" key="1">
    <citation type="journal article" date="2020" name="Stud. Mycol.">
        <title>101 Dothideomycetes genomes: a test case for predicting lifestyles and emergence of pathogens.</title>
        <authorList>
            <person name="Haridas S."/>
            <person name="Albert R."/>
            <person name="Binder M."/>
            <person name="Bloem J."/>
            <person name="Labutti K."/>
            <person name="Salamov A."/>
            <person name="Andreopoulos B."/>
            <person name="Baker S."/>
            <person name="Barry K."/>
            <person name="Bills G."/>
            <person name="Bluhm B."/>
            <person name="Cannon C."/>
            <person name="Castanera R."/>
            <person name="Culley D."/>
            <person name="Daum C."/>
            <person name="Ezra D."/>
            <person name="Gonzalez J."/>
            <person name="Henrissat B."/>
            <person name="Kuo A."/>
            <person name="Liang C."/>
            <person name="Lipzen A."/>
            <person name="Lutzoni F."/>
            <person name="Magnuson J."/>
            <person name="Mondo S."/>
            <person name="Nolan M."/>
            <person name="Ohm R."/>
            <person name="Pangilinan J."/>
            <person name="Park H.-J."/>
            <person name="Ramirez L."/>
            <person name="Alfaro M."/>
            <person name="Sun H."/>
            <person name="Tritt A."/>
            <person name="Yoshinaga Y."/>
            <person name="Zwiers L.-H."/>
            <person name="Turgeon B."/>
            <person name="Goodwin S."/>
            <person name="Spatafora J."/>
            <person name="Crous P."/>
            <person name="Grigoriev I."/>
        </authorList>
    </citation>
    <scope>NUCLEOTIDE SEQUENCE</scope>
    <source>
        <strain evidence="9">CBS 121410</strain>
    </source>
</reference>
<evidence type="ECO:0000256" key="6">
    <source>
        <dbReference type="SAM" id="MobiDB-lite"/>
    </source>
</evidence>
<proteinExistence type="predicted"/>
<keyword evidence="10" id="KW-1185">Reference proteome</keyword>
<evidence type="ECO:0000256" key="3">
    <source>
        <dbReference type="ARBA" id="ARBA00022833"/>
    </source>
</evidence>
<dbReference type="Gene3D" id="3.30.40.10">
    <property type="entry name" value="Zinc/RING finger domain, C3HC4 (zinc finger)"/>
    <property type="match status" value="1"/>
</dbReference>
<dbReference type="Proteomes" id="UP000799776">
    <property type="component" value="Unassembled WGS sequence"/>
</dbReference>
<dbReference type="AlphaFoldDB" id="A0A9P4HQZ7"/>
<evidence type="ECO:0000259" key="7">
    <source>
        <dbReference type="PROSITE" id="PS50089"/>
    </source>
</evidence>
<keyword evidence="5" id="KW-0175">Coiled coil</keyword>
<dbReference type="Pfam" id="PF00097">
    <property type="entry name" value="zf-C3HC4"/>
    <property type="match status" value="1"/>
</dbReference>
<dbReference type="InterPro" id="IPR018957">
    <property type="entry name" value="Znf_C3HC4_RING-type"/>
</dbReference>
<evidence type="ECO:0000256" key="4">
    <source>
        <dbReference type="PROSITE-ProRule" id="PRU00175"/>
    </source>
</evidence>
<evidence type="ECO:0000313" key="9">
    <source>
        <dbReference type="EMBL" id="KAF2086319.1"/>
    </source>
</evidence>
<evidence type="ECO:0000256" key="5">
    <source>
        <dbReference type="SAM" id="Coils"/>
    </source>
</evidence>
<keyword evidence="3" id="KW-0862">Zinc</keyword>
<evidence type="ECO:0000313" key="10">
    <source>
        <dbReference type="Proteomes" id="UP000799776"/>
    </source>
</evidence>
<comment type="caution">
    <text evidence="9">The sequence shown here is derived from an EMBL/GenBank/DDBJ whole genome shotgun (WGS) entry which is preliminary data.</text>
</comment>
<evidence type="ECO:0000256" key="2">
    <source>
        <dbReference type="ARBA" id="ARBA00022771"/>
    </source>
</evidence>
<dbReference type="PANTHER" id="PTHR23327">
    <property type="entry name" value="RING FINGER PROTEIN 127"/>
    <property type="match status" value="1"/>
</dbReference>
<dbReference type="InterPro" id="IPR017907">
    <property type="entry name" value="Znf_RING_CS"/>
</dbReference>
<keyword evidence="2 4" id="KW-0863">Zinc-finger</keyword>
<organism evidence="9 10">
    <name type="scientific">Saccharata proteae CBS 121410</name>
    <dbReference type="NCBI Taxonomy" id="1314787"/>
    <lineage>
        <taxon>Eukaryota</taxon>
        <taxon>Fungi</taxon>
        <taxon>Dikarya</taxon>
        <taxon>Ascomycota</taxon>
        <taxon>Pezizomycotina</taxon>
        <taxon>Dothideomycetes</taxon>
        <taxon>Dothideomycetes incertae sedis</taxon>
        <taxon>Botryosphaeriales</taxon>
        <taxon>Saccharataceae</taxon>
        <taxon>Saccharata</taxon>
    </lineage>
</organism>
<keyword evidence="1" id="KW-0479">Metal-binding</keyword>
<feature type="coiled-coil region" evidence="5">
    <location>
        <begin position="27"/>
        <end position="54"/>
    </location>
</feature>
<gene>
    <name evidence="9" type="ORF">K490DRAFT_66871</name>
</gene>
<evidence type="ECO:0008006" key="11">
    <source>
        <dbReference type="Google" id="ProtNLM"/>
    </source>
</evidence>
<dbReference type="InterPro" id="IPR013083">
    <property type="entry name" value="Znf_RING/FYVE/PHD"/>
</dbReference>
<evidence type="ECO:0000259" key="8">
    <source>
        <dbReference type="PROSITE" id="PS51382"/>
    </source>
</evidence>